<dbReference type="SUPFAM" id="SSF46955">
    <property type="entry name" value="Putative DNA-binding domain"/>
    <property type="match status" value="1"/>
</dbReference>
<dbReference type="InterPro" id="IPR047057">
    <property type="entry name" value="MerR_fam"/>
</dbReference>
<reference evidence="3 4" key="1">
    <citation type="submission" date="2021-12" db="EMBL/GenBank/DDBJ databases">
        <title>Genome sequence of Kibdelosporangium philippinense ATCC 49844.</title>
        <authorList>
            <person name="Fedorov E.A."/>
            <person name="Omeragic M."/>
            <person name="Shalygina K.F."/>
            <person name="Maclea K.S."/>
        </authorList>
    </citation>
    <scope>NUCLEOTIDE SEQUENCE [LARGE SCALE GENOMIC DNA]</scope>
    <source>
        <strain evidence="3 4">ATCC 49844</strain>
    </source>
</reference>
<organism evidence="3 4">
    <name type="scientific">Kibdelosporangium philippinense</name>
    <dbReference type="NCBI Taxonomy" id="211113"/>
    <lineage>
        <taxon>Bacteria</taxon>
        <taxon>Bacillati</taxon>
        <taxon>Actinomycetota</taxon>
        <taxon>Actinomycetes</taxon>
        <taxon>Pseudonocardiales</taxon>
        <taxon>Pseudonocardiaceae</taxon>
        <taxon>Kibdelosporangium</taxon>
    </lineage>
</organism>
<keyword evidence="1" id="KW-0238">DNA-binding</keyword>
<dbReference type="RefSeq" id="WP_233724876.1">
    <property type="nucleotide sequence ID" value="NZ_JAJVCN010000001.1"/>
</dbReference>
<dbReference type="SMART" id="SM00422">
    <property type="entry name" value="HTH_MERR"/>
    <property type="match status" value="1"/>
</dbReference>
<dbReference type="Proteomes" id="UP001521150">
    <property type="component" value="Unassembled WGS sequence"/>
</dbReference>
<protein>
    <submittedName>
        <fullName evidence="3">MerR family transcriptional regulator</fullName>
    </submittedName>
</protein>
<evidence type="ECO:0000259" key="2">
    <source>
        <dbReference type="PROSITE" id="PS50937"/>
    </source>
</evidence>
<dbReference type="PROSITE" id="PS50937">
    <property type="entry name" value="HTH_MERR_2"/>
    <property type="match status" value="1"/>
</dbReference>
<dbReference type="PANTHER" id="PTHR30204:SF93">
    <property type="entry name" value="HTH MERR-TYPE DOMAIN-CONTAINING PROTEIN"/>
    <property type="match status" value="1"/>
</dbReference>
<dbReference type="Pfam" id="PF13411">
    <property type="entry name" value="MerR_1"/>
    <property type="match status" value="1"/>
</dbReference>
<evidence type="ECO:0000256" key="1">
    <source>
        <dbReference type="ARBA" id="ARBA00023125"/>
    </source>
</evidence>
<dbReference type="InterPro" id="IPR000551">
    <property type="entry name" value="MerR-type_HTH_dom"/>
</dbReference>
<sequence>MNNGTDRFTIGQLARRTGLRSRTIRFWSDQGVIPPVARSAGGYRLYDAAAIQRLDLVRTLRELGLGLDEVRQVLDRQSSLANVAETHIRAIDAEMRALRLSRAVLRAVVNRGCTTKEIALMHKLAQLSARERQQIIDDFVRETFAGVDNEDAMAVADLMREMPPELPDDPTAEQVDAWVELAELVGDEGFQHTIRQLVLSGARDYRIDFGLTIRPVVIEHAGGAIKAGVGPESGEGREVLDRIVPRDLPGDEVATLLDWVERVAKPELERYWELLNLINGYSPGEPGVPAFHWLAAALRAHRCAVSR</sequence>
<gene>
    <name evidence="3" type="ORF">LWC34_10970</name>
</gene>
<accession>A0ABS8Z632</accession>
<keyword evidence="4" id="KW-1185">Reference proteome</keyword>
<dbReference type="PRINTS" id="PR00040">
    <property type="entry name" value="HTHMERR"/>
</dbReference>
<evidence type="ECO:0000313" key="3">
    <source>
        <dbReference type="EMBL" id="MCE7003344.1"/>
    </source>
</evidence>
<dbReference type="EMBL" id="JAJVCN010000001">
    <property type="protein sequence ID" value="MCE7003344.1"/>
    <property type="molecule type" value="Genomic_DNA"/>
</dbReference>
<comment type="caution">
    <text evidence="3">The sequence shown here is derived from an EMBL/GenBank/DDBJ whole genome shotgun (WGS) entry which is preliminary data.</text>
</comment>
<proteinExistence type="predicted"/>
<dbReference type="InterPro" id="IPR009061">
    <property type="entry name" value="DNA-bd_dom_put_sf"/>
</dbReference>
<dbReference type="Gene3D" id="1.10.1660.10">
    <property type="match status" value="1"/>
</dbReference>
<dbReference type="PANTHER" id="PTHR30204">
    <property type="entry name" value="REDOX-CYCLING DRUG-SENSING TRANSCRIPTIONAL ACTIVATOR SOXR"/>
    <property type="match status" value="1"/>
</dbReference>
<feature type="domain" description="HTH merR-type" evidence="2">
    <location>
        <begin position="7"/>
        <end position="76"/>
    </location>
</feature>
<name>A0ABS8Z632_9PSEU</name>
<evidence type="ECO:0000313" key="4">
    <source>
        <dbReference type="Proteomes" id="UP001521150"/>
    </source>
</evidence>